<feature type="region of interest" description="Disordered" evidence="1">
    <location>
        <begin position="160"/>
        <end position="224"/>
    </location>
</feature>
<sequence>MEGDKMYDEALRAADPVQYWLDRSREAMLKKGMRVVRSPSAPLPREPGLISQEKVDRFLGVNIICDTCGNRMHEETKIHAIQNRYPMVHKGEKIDCYFTCNKCGADIELGWDAQNRLVINGATQYFEPTIEPHNMRYGDLGDLRFLEINDFGRLEFVSLLPRPPRPSRGDGFGPMRRLKPLGKASSSSTETNDASGEAESKEVLNKSGKNKSGKNVPKNKRSCK</sequence>
<reference evidence="2 3" key="1">
    <citation type="submission" date="2024-11" db="EMBL/GenBank/DDBJ databases">
        <title>A near-complete genome assembly of Cinchona calisaya.</title>
        <authorList>
            <person name="Lian D.C."/>
            <person name="Zhao X.W."/>
            <person name="Wei L."/>
        </authorList>
    </citation>
    <scope>NUCLEOTIDE SEQUENCE [LARGE SCALE GENOMIC DNA]</scope>
    <source>
        <tissue evidence="2">Nenye</tissue>
    </source>
</reference>
<comment type="caution">
    <text evidence="2">The sequence shown here is derived from an EMBL/GenBank/DDBJ whole genome shotgun (WGS) entry which is preliminary data.</text>
</comment>
<dbReference type="EMBL" id="JBJUIK010000014">
    <property type="protein sequence ID" value="KAL3505370.1"/>
    <property type="molecule type" value="Genomic_DNA"/>
</dbReference>
<accession>A0ABD2YDH4</accession>
<dbReference type="AlphaFoldDB" id="A0ABD2YDH4"/>
<feature type="compositionally biased region" description="Basic residues" evidence="1">
    <location>
        <begin position="208"/>
        <end position="224"/>
    </location>
</feature>
<evidence type="ECO:0000313" key="2">
    <source>
        <dbReference type="EMBL" id="KAL3505370.1"/>
    </source>
</evidence>
<name>A0ABD2YDH4_9GENT</name>
<organism evidence="2 3">
    <name type="scientific">Cinchona calisaya</name>
    <dbReference type="NCBI Taxonomy" id="153742"/>
    <lineage>
        <taxon>Eukaryota</taxon>
        <taxon>Viridiplantae</taxon>
        <taxon>Streptophyta</taxon>
        <taxon>Embryophyta</taxon>
        <taxon>Tracheophyta</taxon>
        <taxon>Spermatophyta</taxon>
        <taxon>Magnoliopsida</taxon>
        <taxon>eudicotyledons</taxon>
        <taxon>Gunneridae</taxon>
        <taxon>Pentapetalae</taxon>
        <taxon>asterids</taxon>
        <taxon>lamiids</taxon>
        <taxon>Gentianales</taxon>
        <taxon>Rubiaceae</taxon>
        <taxon>Cinchonoideae</taxon>
        <taxon>Cinchoneae</taxon>
        <taxon>Cinchona</taxon>
    </lineage>
</organism>
<evidence type="ECO:0000256" key="1">
    <source>
        <dbReference type="SAM" id="MobiDB-lite"/>
    </source>
</evidence>
<protein>
    <submittedName>
        <fullName evidence="2">Uncharacterized protein</fullName>
    </submittedName>
</protein>
<keyword evidence="3" id="KW-1185">Reference proteome</keyword>
<proteinExistence type="predicted"/>
<gene>
    <name evidence="2" type="ORF">ACH5RR_035211</name>
</gene>
<evidence type="ECO:0000313" key="3">
    <source>
        <dbReference type="Proteomes" id="UP001630127"/>
    </source>
</evidence>
<dbReference type="Proteomes" id="UP001630127">
    <property type="component" value="Unassembled WGS sequence"/>
</dbReference>
<feature type="compositionally biased region" description="Polar residues" evidence="1">
    <location>
        <begin position="184"/>
        <end position="194"/>
    </location>
</feature>